<feature type="transmembrane region" description="Helical" evidence="5">
    <location>
        <begin position="448"/>
        <end position="470"/>
    </location>
</feature>
<evidence type="ECO:0000259" key="6">
    <source>
        <dbReference type="PROSITE" id="PS50850"/>
    </source>
</evidence>
<feature type="transmembrane region" description="Helical" evidence="5">
    <location>
        <begin position="422"/>
        <end position="442"/>
    </location>
</feature>
<feature type="transmembrane region" description="Helical" evidence="5">
    <location>
        <begin position="177"/>
        <end position="196"/>
    </location>
</feature>
<reference evidence="7 8" key="1">
    <citation type="submission" date="2024-03" db="EMBL/GenBank/DDBJ databases">
        <title>Genome-scale model development and genomic sequencing of the oleaginous clade Lipomyces.</title>
        <authorList>
            <consortium name="Lawrence Berkeley National Laboratory"/>
            <person name="Czajka J.J."/>
            <person name="Han Y."/>
            <person name="Kim J."/>
            <person name="Mondo S.J."/>
            <person name="Hofstad B.A."/>
            <person name="Robles A."/>
            <person name="Haridas S."/>
            <person name="Riley R."/>
            <person name="LaButti K."/>
            <person name="Pangilinan J."/>
            <person name="Andreopoulos W."/>
            <person name="Lipzen A."/>
            <person name="Yan J."/>
            <person name="Wang M."/>
            <person name="Ng V."/>
            <person name="Grigoriev I.V."/>
            <person name="Spatafora J.W."/>
            <person name="Magnuson J.K."/>
            <person name="Baker S.E."/>
            <person name="Pomraning K.R."/>
        </authorList>
    </citation>
    <scope>NUCLEOTIDE SEQUENCE [LARGE SCALE GENOMIC DNA]</scope>
    <source>
        <strain evidence="7 8">Phaff 52-87</strain>
    </source>
</reference>
<evidence type="ECO:0000256" key="5">
    <source>
        <dbReference type="SAM" id="Phobius"/>
    </source>
</evidence>
<feature type="transmembrane region" description="Helical" evidence="5">
    <location>
        <begin position="115"/>
        <end position="133"/>
    </location>
</feature>
<dbReference type="InterPro" id="IPR036259">
    <property type="entry name" value="MFS_trans_sf"/>
</dbReference>
<evidence type="ECO:0000256" key="1">
    <source>
        <dbReference type="ARBA" id="ARBA00004141"/>
    </source>
</evidence>
<feature type="transmembrane region" description="Helical" evidence="5">
    <location>
        <begin position="342"/>
        <end position="361"/>
    </location>
</feature>
<gene>
    <name evidence="7" type="ORF">BZA70DRAFT_120092</name>
</gene>
<proteinExistence type="predicted"/>
<dbReference type="PANTHER" id="PTHR23502:SF29">
    <property type="entry name" value="TRANSPORTER, PUTATIVE (AFU_ORTHOLOGUE AFUA_6G06680)-RELATED"/>
    <property type="match status" value="1"/>
</dbReference>
<accession>A0ABR1FAS9</accession>
<keyword evidence="3 5" id="KW-1133">Transmembrane helix</keyword>
<dbReference type="SUPFAM" id="SSF103473">
    <property type="entry name" value="MFS general substrate transporter"/>
    <property type="match status" value="1"/>
</dbReference>
<feature type="transmembrane region" description="Helical" evidence="5">
    <location>
        <begin position="232"/>
        <end position="252"/>
    </location>
</feature>
<keyword evidence="8" id="KW-1185">Reference proteome</keyword>
<dbReference type="EMBL" id="JBBJBU010000002">
    <property type="protein sequence ID" value="KAK7206963.1"/>
    <property type="molecule type" value="Genomic_DNA"/>
</dbReference>
<dbReference type="RefSeq" id="XP_064769996.1">
    <property type="nucleotide sequence ID" value="XM_064909494.1"/>
</dbReference>
<feature type="transmembrane region" description="Helical" evidence="5">
    <location>
        <begin position="482"/>
        <end position="504"/>
    </location>
</feature>
<dbReference type="InterPro" id="IPR020846">
    <property type="entry name" value="MFS_dom"/>
</dbReference>
<dbReference type="InterPro" id="IPR011701">
    <property type="entry name" value="MFS"/>
</dbReference>
<evidence type="ECO:0000313" key="8">
    <source>
        <dbReference type="Proteomes" id="UP001498771"/>
    </source>
</evidence>
<protein>
    <submittedName>
        <fullName evidence="7">Major facilitator superfamily domain-containing protein</fullName>
    </submittedName>
</protein>
<name>A0ABR1FAS9_9ASCO</name>
<keyword evidence="4 5" id="KW-0472">Membrane</keyword>
<feature type="transmembrane region" description="Helical" evidence="5">
    <location>
        <begin position="516"/>
        <end position="539"/>
    </location>
</feature>
<feature type="transmembrane region" description="Helical" evidence="5">
    <location>
        <begin position="83"/>
        <end position="103"/>
    </location>
</feature>
<feature type="transmembrane region" description="Helical" evidence="5">
    <location>
        <begin position="145"/>
        <end position="165"/>
    </location>
</feature>
<evidence type="ECO:0000256" key="3">
    <source>
        <dbReference type="ARBA" id="ARBA00022989"/>
    </source>
</evidence>
<feature type="transmembrane region" description="Helical" evidence="5">
    <location>
        <begin position="381"/>
        <end position="401"/>
    </location>
</feature>
<dbReference type="PROSITE" id="PS50850">
    <property type="entry name" value="MFS"/>
    <property type="match status" value="1"/>
</dbReference>
<dbReference type="GeneID" id="90035006"/>
<dbReference type="PANTHER" id="PTHR23502">
    <property type="entry name" value="MAJOR FACILITATOR SUPERFAMILY"/>
    <property type="match status" value="1"/>
</dbReference>
<sequence length="559" mass="61336">MAFGILEDNKLAHVPGTSLLDDGVLNSEGVNISNISEESAAHLKHATGKNSHIILIPQPSDDPNDPLNWSLLRRDCLFAIHSLGYVINVGVCGPILSAGTLVIANELNVTITDVAFLTGYQLLVIGAAGPFVSALSRVFGKRPQFIAASLFGLIGTIICCTANTYNVLLAGRIVQGLGNVAYESIVISVIGDLYCLHERGLRLAVFNFCFGGVNLFTSVIAGPITTRLGWRWLFYIDVIFVAIQAILMIFFSTETTYVRDAKFDIDVAGEELYDDIEKIGAAHVENPDKPESEQTEKALDATTIPQKKNYLQTIKPYHGRVSNENILRLVVRPFAVLSNPSVIWIVLAMSIPLAWIVNINYAMAQLYGVEPYNMDAEHLGYLAAGPFIGGFLASLFFFFVNDPMTLWISRKNRGVFEPEFKLPLGVAIGSACLTIGCFGYGNAYRDKLSAIVAAVMFGFVCAGSTSMAITASNYMIDAYRDLSVEIVIAAMSLKNFLFYGFSYFFNNWVASAGPDVVFDVLGGIALFTSLILSIPFYIYGKRIRSWWHRAQLLKRLKLA</sequence>
<evidence type="ECO:0000313" key="7">
    <source>
        <dbReference type="EMBL" id="KAK7206963.1"/>
    </source>
</evidence>
<keyword evidence="2 5" id="KW-0812">Transmembrane</keyword>
<organism evidence="7 8">
    <name type="scientific">Myxozyma melibiosi</name>
    <dbReference type="NCBI Taxonomy" id="54550"/>
    <lineage>
        <taxon>Eukaryota</taxon>
        <taxon>Fungi</taxon>
        <taxon>Dikarya</taxon>
        <taxon>Ascomycota</taxon>
        <taxon>Saccharomycotina</taxon>
        <taxon>Lipomycetes</taxon>
        <taxon>Lipomycetales</taxon>
        <taxon>Lipomycetaceae</taxon>
        <taxon>Myxozyma</taxon>
    </lineage>
</organism>
<feature type="domain" description="Major facilitator superfamily (MFS) profile" evidence="6">
    <location>
        <begin position="77"/>
        <end position="559"/>
    </location>
</feature>
<dbReference type="Pfam" id="PF07690">
    <property type="entry name" value="MFS_1"/>
    <property type="match status" value="1"/>
</dbReference>
<feature type="transmembrane region" description="Helical" evidence="5">
    <location>
        <begin position="203"/>
        <end position="226"/>
    </location>
</feature>
<evidence type="ECO:0000256" key="2">
    <source>
        <dbReference type="ARBA" id="ARBA00022692"/>
    </source>
</evidence>
<comment type="caution">
    <text evidence="7">The sequence shown here is derived from an EMBL/GenBank/DDBJ whole genome shotgun (WGS) entry which is preliminary data.</text>
</comment>
<evidence type="ECO:0000256" key="4">
    <source>
        <dbReference type="ARBA" id="ARBA00023136"/>
    </source>
</evidence>
<dbReference type="Gene3D" id="1.20.1250.20">
    <property type="entry name" value="MFS general substrate transporter like domains"/>
    <property type="match status" value="1"/>
</dbReference>
<comment type="subcellular location">
    <subcellularLocation>
        <location evidence="1">Membrane</location>
        <topology evidence="1">Multi-pass membrane protein</topology>
    </subcellularLocation>
</comment>
<dbReference type="Proteomes" id="UP001498771">
    <property type="component" value="Unassembled WGS sequence"/>
</dbReference>